<keyword evidence="4" id="KW-1185">Reference proteome</keyword>
<evidence type="ECO:0000313" key="4">
    <source>
        <dbReference type="Proteomes" id="UP000561181"/>
    </source>
</evidence>
<dbReference type="Gene3D" id="2.40.50.1020">
    <property type="entry name" value="LytTr DNA-binding domain"/>
    <property type="match status" value="1"/>
</dbReference>
<accession>A0A848QQJ5</accession>
<feature type="transmembrane region" description="Helical" evidence="1">
    <location>
        <begin position="117"/>
        <end position="137"/>
    </location>
</feature>
<feature type="transmembrane region" description="Helical" evidence="1">
    <location>
        <begin position="48"/>
        <end position="73"/>
    </location>
</feature>
<dbReference type="AlphaFoldDB" id="A0A848QQJ5"/>
<dbReference type="GO" id="GO:0003677">
    <property type="term" value="F:DNA binding"/>
    <property type="evidence" value="ECO:0007669"/>
    <property type="project" value="InterPro"/>
</dbReference>
<dbReference type="EMBL" id="JABCRE010000003">
    <property type="protein sequence ID" value="NMW32933.1"/>
    <property type="molecule type" value="Genomic_DNA"/>
</dbReference>
<dbReference type="InterPro" id="IPR007492">
    <property type="entry name" value="LytTR_DNA-bd_dom"/>
</dbReference>
<sequence>MSETAPGKGARLARKLVIDLSIMTLIGIVLAVIGPFGTVNAPMATRLLSWIGLAWLGYCIYNPMGLTVGWLHAKLDLPQWALWTGVTLLATIPMAIAVWSIGFLPNVPRMPTPQEGLAAYINVLAIGASITVLFILIERGKRNADAVPHEHARNAALADPAPEDVTQFRPRFFERLPLSLGTDLIALEMEDHYVRAHTAMGSDLILLRMRDAVAELDGLDGAQVHRSWWVARAAVQGTKREGRNIRLLLNNNLEAPVSRAAAPALKEAGWF</sequence>
<comment type="caution">
    <text evidence="3">The sequence shown here is derived from an EMBL/GenBank/DDBJ whole genome shotgun (WGS) entry which is preliminary data.</text>
</comment>
<keyword evidence="1" id="KW-1133">Transmembrane helix</keyword>
<proteinExistence type="predicted"/>
<feature type="transmembrane region" description="Helical" evidence="1">
    <location>
        <begin position="16"/>
        <end position="36"/>
    </location>
</feature>
<protein>
    <submittedName>
        <fullName evidence="3">LytTR family transcriptional regulator</fullName>
    </submittedName>
</protein>
<evidence type="ECO:0000256" key="1">
    <source>
        <dbReference type="SAM" id="Phobius"/>
    </source>
</evidence>
<name>A0A848QQJ5_9SPHN</name>
<evidence type="ECO:0000313" key="3">
    <source>
        <dbReference type="EMBL" id="NMW32933.1"/>
    </source>
</evidence>
<feature type="transmembrane region" description="Helical" evidence="1">
    <location>
        <begin position="80"/>
        <end position="105"/>
    </location>
</feature>
<evidence type="ECO:0000259" key="2">
    <source>
        <dbReference type="PROSITE" id="PS50930"/>
    </source>
</evidence>
<keyword evidence="1" id="KW-0472">Membrane</keyword>
<organism evidence="3 4">
    <name type="scientific">Pontixanthobacter rizhaonensis</name>
    <dbReference type="NCBI Taxonomy" id="2730337"/>
    <lineage>
        <taxon>Bacteria</taxon>
        <taxon>Pseudomonadati</taxon>
        <taxon>Pseudomonadota</taxon>
        <taxon>Alphaproteobacteria</taxon>
        <taxon>Sphingomonadales</taxon>
        <taxon>Erythrobacteraceae</taxon>
        <taxon>Pontixanthobacter</taxon>
    </lineage>
</organism>
<feature type="domain" description="HTH LytTR-type" evidence="2">
    <location>
        <begin position="183"/>
        <end position="271"/>
    </location>
</feature>
<gene>
    <name evidence="3" type="ORF">HKD42_12755</name>
</gene>
<dbReference type="SMART" id="SM00850">
    <property type="entry name" value="LytTR"/>
    <property type="match status" value="1"/>
</dbReference>
<dbReference type="PROSITE" id="PS50930">
    <property type="entry name" value="HTH_LYTTR"/>
    <property type="match status" value="1"/>
</dbReference>
<dbReference type="Proteomes" id="UP000561181">
    <property type="component" value="Unassembled WGS sequence"/>
</dbReference>
<keyword evidence="1" id="KW-0812">Transmembrane</keyword>
<reference evidence="3 4" key="1">
    <citation type="submission" date="2020-04" db="EMBL/GenBank/DDBJ databases">
        <authorList>
            <person name="Liu A."/>
        </authorList>
    </citation>
    <scope>NUCLEOTIDE SEQUENCE [LARGE SCALE GENOMIC DNA]</scope>
    <source>
        <strain evidence="3 4">RZ02</strain>
    </source>
</reference>
<dbReference type="RefSeq" id="WP_170013921.1">
    <property type="nucleotide sequence ID" value="NZ_JABCRE010000003.1"/>
</dbReference>
<dbReference type="Pfam" id="PF04397">
    <property type="entry name" value="LytTR"/>
    <property type="match status" value="1"/>
</dbReference>